<accession>A0A9W9HM33</accession>
<reference evidence="1" key="2">
    <citation type="journal article" date="2023" name="IMA Fungus">
        <title>Comparative genomic study of the Penicillium genus elucidates a diverse pangenome and 15 lateral gene transfer events.</title>
        <authorList>
            <person name="Petersen C."/>
            <person name="Sorensen T."/>
            <person name="Nielsen M.R."/>
            <person name="Sondergaard T.E."/>
            <person name="Sorensen J.L."/>
            <person name="Fitzpatrick D.A."/>
            <person name="Frisvad J.C."/>
            <person name="Nielsen K.L."/>
        </authorList>
    </citation>
    <scope>NUCLEOTIDE SEQUENCE</scope>
    <source>
        <strain evidence="1">IBT 21472</strain>
    </source>
</reference>
<sequence>MLLSLYTALEATGLQGKVHSSLPPASEEWVGMNAEQESEIGIFALQSHVVATEGGSAQWKGLKSRV</sequence>
<proteinExistence type="predicted"/>
<dbReference type="EMBL" id="JAPZBO010000002">
    <property type="protein sequence ID" value="KAJ5324976.1"/>
    <property type="molecule type" value="Genomic_DNA"/>
</dbReference>
<keyword evidence="2" id="KW-1185">Reference proteome</keyword>
<comment type="caution">
    <text evidence="1">The sequence shown here is derived from an EMBL/GenBank/DDBJ whole genome shotgun (WGS) entry which is preliminary data.</text>
</comment>
<dbReference type="Proteomes" id="UP001147746">
    <property type="component" value="Unassembled WGS sequence"/>
</dbReference>
<dbReference type="AlphaFoldDB" id="A0A9W9HM33"/>
<name>A0A9W9HM33_9EURO</name>
<protein>
    <submittedName>
        <fullName evidence="1">Uncharacterized protein</fullName>
    </submittedName>
</protein>
<evidence type="ECO:0000313" key="2">
    <source>
        <dbReference type="Proteomes" id="UP001147746"/>
    </source>
</evidence>
<organism evidence="1 2">
    <name type="scientific">Penicillium atrosanguineum</name>
    <dbReference type="NCBI Taxonomy" id="1132637"/>
    <lineage>
        <taxon>Eukaryota</taxon>
        <taxon>Fungi</taxon>
        <taxon>Dikarya</taxon>
        <taxon>Ascomycota</taxon>
        <taxon>Pezizomycotina</taxon>
        <taxon>Eurotiomycetes</taxon>
        <taxon>Eurotiomycetidae</taxon>
        <taxon>Eurotiales</taxon>
        <taxon>Aspergillaceae</taxon>
        <taxon>Penicillium</taxon>
    </lineage>
</organism>
<evidence type="ECO:0000313" key="1">
    <source>
        <dbReference type="EMBL" id="KAJ5324976.1"/>
    </source>
</evidence>
<reference evidence="1" key="1">
    <citation type="submission" date="2022-12" db="EMBL/GenBank/DDBJ databases">
        <authorList>
            <person name="Petersen C."/>
        </authorList>
    </citation>
    <scope>NUCLEOTIDE SEQUENCE</scope>
    <source>
        <strain evidence="1">IBT 21472</strain>
    </source>
</reference>
<gene>
    <name evidence="1" type="ORF">N7476_003576</name>
</gene>